<accession>A0A0G0RM18</accession>
<feature type="domain" description="SET" evidence="1">
    <location>
        <begin position="2"/>
        <end position="109"/>
    </location>
</feature>
<gene>
    <name evidence="2" type="ORF">UT53_C0014G0003</name>
</gene>
<organism evidence="2 3">
    <name type="scientific">Candidatus Yanofskybacteria bacterium GW2011_GWD2_39_48</name>
    <dbReference type="NCBI Taxonomy" id="1619031"/>
    <lineage>
        <taxon>Bacteria</taxon>
        <taxon>Candidatus Yanofskyibacteriota</taxon>
    </lineage>
</organism>
<dbReference type="AlphaFoldDB" id="A0A0G0RM18"/>
<comment type="caution">
    <text evidence="2">The sequence shown here is derived from an EMBL/GenBank/DDBJ whole genome shotgun (WGS) entry which is preliminary data.</text>
</comment>
<dbReference type="Gene3D" id="2.170.270.10">
    <property type="entry name" value="SET domain"/>
    <property type="match status" value="1"/>
</dbReference>
<sequence length="162" mass="18904">MPILNIRKTRNGKGIFTAKSFKSGRIIYEIKGNLIRAEKVMELWKTNPRKTENMFRYCPTRYLSPEGELGDYSNHSCNPNAGIIKKQGRLFWIAIKDIRKNEEILIDYSTILGADDIWIMKCNCGENECRKIVKRIDKIPKKVFVRYKGLGIIPKYILKTME</sequence>
<reference evidence="2 3" key="1">
    <citation type="journal article" date="2015" name="Nature">
        <title>rRNA introns, odd ribosomes, and small enigmatic genomes across a large radiation of phyla.</title>
        <authorList>
            <person name="Brown C.T."/>
            <person name="Hug L.A."/>
            <person name="Thomas B.C."/>
            <person name="Sharon I."/>
            <person name="Castelle C.J."/>
            <person name="Singh A."/>
            <person name="Wilkins M.J."/>
            <person name="Williams K.H."/>
            <person name="Banfield J.F."/>
        </authorList>
    </citation>
    <scope>NUCLEOTIDE SEQUENCE [LARGE SCALE GENOMIC DNA]</scope>
</reference>
<dbReference type="InterPro" id="IPR001214">
    <property type="entry name" value="SET_dom"/>
</dbReference>
<dbReference type="SMART" id="SM00317">
    <property type="entry name" value="SET"/>
    <property type="match status" value="1"/>
</dbReference>
<protein>
    <submittedName>
        <fullName evidence="2">Nuclear protein SET</fullName>
    </submittedName>
</protein>
<dbReference type="Pfam" id="PF00856">
    <property type="entry name" value="SET"/>
    <property type="match status" value="1"/>
</dbReference>
<proteinExistence type="predicted"/>
<dbReference type="SUPFAM" id="SSF82199">
    <property type="entry name" value="SET domain"/>
    <property type="match status" value="1"/>
</dbReference>
<dbReference type="Proteomes" id="UP000034764">
    <property type="component" value="Unassembled WGS sequence"/>
</dbReference>
<evidence type="ECO:0000259" key="1">
    <source>
        <dbReference type="PROSITE" id="PS50280"/>
    </source>
</evidence>
<dbReference type="InterPro" id="IPR046341">
    <property type="entry name" value="SET_dom_sf"/>
</dbReference>
<dbReference type="PROSITE" id="PS50280">
    <property type="entry name" value="SET"/>
    <property type="match status" value="1"/>
</dbReference>
<dbReference type="EMBL" id="LBXD01000014">
    <property type="protein sequence ID" value="KKR23530.1"/>
    <property type="molecule type" value="Genomic_DNA"/>
</dbReference>
<name>A0A0G0RM18_9BACT</name>
<evidence type="ECO:0000313" key="2">
    <source>
        <dbReference type="EMBL" id="KKR23530.1"/>
    </source>
</evidence>
<evidence type="ECO:0000313" key="3">
    <source>
        <dbReference type="Proteomes" id="UP000034764"/>
    </source>
</evidence>